<evidence type="ECO:0000313" key="1">
    <source>
        <dbReference type="EMBL" id="JAO06379.1"/>
    </source>
</evidence>
<name>A0A0S7ESM1_9TELE</name>
<feature type="non-terminal residue" evidence="1">
    <location>
        <position position="1"/>
    </location>
</feature>
<organism evidence="1">
    <name type="scientific">Poeciliopsis prolifica</name>
    <name type="common">blackstripe livebearer</name>
    <dbReference type="NCBI Taxonomy" id="188132"/>
    <lineage>
        <taxon>Eukaryota</taxon>
        <taxon>Metazoa</taxon>
        <taxon>Chordata</taxon>
        <taxon>Craniata</taxon>
        <taxon>Vertebrata</taxon>
        <taxon>Euteleostomi</taxon>
        <taxon>Actinopterygii</taxon>
        <taxon>Neopterygii</taxon>
        <taxon>Teleostei</taxon>
        <taxon>Neoteleostei</taxon>
        <taxon>Acanthomorphata</taxon>
        <taxon>Ovalentaria</taxon>
        <taxon>Atherinomorphae</taxon>
        <taxon>Cyprinodontiformes</taxon>
        <taxon>Poeciliidae</taxon>
        <taxon>Poeciliinae</taxon>
        <taxon>Poeciliopsis</taxon>
    </lineage>
</organism>
<dbReference type="AlphaFoldDB" id="A0A0S7ESM1"/>
<proteinExistence type="predicted"/>
<dbReference type="EMBL" id="GBYX01475296">
    <property type="protein sequence ID" value="JAO06379.1"/>
    <property type="molecule type" value="Transcribed_RNA"/>
</dbReference>
<reference evidence="1" key="1">
    <citation type="submission" date="2014-12" db="EMBL/GenBank/DDBJ databases">
        <title>Parallel Evolution in Life History Adaptation Evident in the Tissue-Specific Poeciliopsis prolifica transcriptome.</title>
        <authorList>
            <person name="Jue N.K."/>
            <person name="Foley R.J."/>
            <person name="Obergfell C."/>
            <person name="Reznick D.N."/>
            <person name="O'Neill R.J."/>
            <person name="O'Neill M.J."/>
        </authorList>
    </citation>
    <scope>NUCLEOTIDE SEQUENCE</scope>
</reference>
<gene>
    <name evidence="1" type="primary">PPUP7829</name>
</gene>
<sequence length="131" mass="14878">DPTDLDPTSLRKTNRRFEACFTPSKGSNTGYQSDDWSWFSAAGLEFDHQTGGNNQNLLEPGWSMKWRKRSDDLVIIAAVESRSETSTLGLDQFSLWRQIPELRARVHHGSVWGSKSPFKELVGLNMITETF</sequence>
<protein>
    <submittedName>
        <fullName evidence="1">PPUP7829</fullName>
    </submittedName>
</protein>
<accession>A0A0S7ESM1</accession>